<dbReference type="InterPro" id="IPR001348">
    <property type="entry name" value="ATP_PRibTrfase_HisG"/>
</dbReference>
<keyword evidence="9 19" id="KW-0808">Transferase</keyword>
<dbReference type="Gene3D" id="3.30.70.120">
    <property type="match status" value="1"/>
</dbReference>
<dbReference type="SUPFAM" id="SSF53850">
    <property type="entry name" value="Periplasmic binding protein-like II"/>
    <property type="match status" value="1"/>
</dbReference>
<comment type="catalytic activity">
    <reaction evidence="1">
        <text>1-(5-phospho-beta-D-ribosyl)-ATP + diphosphate = 5-phospho-alpha-D-ribose 1-diphosphate + ATP</text>
        <dbReference type="Rhea" id="RHEA:18473"/>
        <dbReference type="ChEBI" id="CHEBI:30616"/>
        <dbReference type="ChEBI" id="CHEBI:33019"/>
        <dbReference type="ChEBI" id="CHEBI:58017"/>
        <dbReference type="ChEBI" id="CHEBI:73183"/>
        <dbReference type="EC" id="2.4.2.17"/>
    </reaction>
</comment>
<dbReference type="SUPFAM" id="SSF54913">
    <property type="entry name" value="GlnB-like"/>
    <property type="match status" value="1"/>
</dbReference>
<dbReference type="InterPro" id="IPR011322">
    <property type="entry name" value="N-reg_PII-like_a/b"/>
</dbReference>
<name>V6AUW3_9ARCH</name>
<evidence type="ECO:0000256" key="13">
    <source>
        <dbReference type="ARBA" id="ARBA00022842"/>
    </source>
</evidence>
<comment type="function">
    <text evidence="15">Catalyzes the condensation of ATP and 5-phosphoribose 1-diphosphate to form N'-(5'-phosphoribosyl)-ATP (PR-ATP). Has a crucial role in the pathway because the rate of histidine biosynthesis seems to be controlled primarily by regulation of HisG enzymatic activity.</text>
</comment>
<dbReference type="Pfam" id="PF08029">
    <property type="entry name" value="HisG_C"/>
    <property type="match status" value="1"/>
</dbReference>
<accession>V6AUW3</accession>
<dbReference type="NCBIfam" id="TIGR03455">
    <property type="entry name" value="HisG_C-term"/>
    <property type="match status" value="1"/>
</dbReference>
<dbReference type="GO" id="GO:0000105">
    <property type="term" value="P:L-histidine biosynthetic process"/>
    <property type="evidence" value="ECO:0007669"/>
    <property type="project" value="UniProtKB-UniRule"/>
</dbReference>
<sequence>MLYFALPVGKMRLSAKSQSRFVYRMPNDTQSMAKVKFAIPKGSLEEATFSLMEKSWTKVKRKSRTYIVTLDDPDIAVKMLRPQEIPTFVSDGLYDVGITGKDWIGETKSDVQPLLDLEYGRIRLVIAIPDSYKFKSLDEMIASYAKQKKILRISSEYLTTASKYIKQQNSYKKYFGSKDPQIVTPWLRIGANKSVQIHLSFGATEAKPPDAVDAIMDVTETGTTLEQNQLKIVETVLESTAHLIANKKALKDKEKREKIYDIVTVMRGAVQGRKFLHIYLNVEEKNLSKLLSSLPSLKNPTVSPLSAKGWYGINTVVPKSEFHKMIPKLRKIAQGLVVHEPRQILELEEIKRDEEN</sequence>
<proteinExistence type="predicted"/>
<comment type="caution">
    <text evidence="19">The sequence shown here is derived from an EMBL/GenBank/DDBJ whole genome shotgun (WGS) entry which is preliminary data.</text>
</comment>
<evidence type="ECO:0000256" key="14">
    <source>
        <dbReference type="ARBA" id="ARBA00023102"/>
    </source>
</evidence>
<feature type="domain" description="ATP phosphoribosyltransferase catalytic" evidence="17">
    <location>
        <begin position="81"/>
        <end position="267"/>
    </location>
</feature>
<dbReference type="NCBIfam" id="TIGR00070">
    <property type="entry name" value="hisG"/>
    <property type="match status" value="1"/>
</dbReference>
<evidence type="ECO:0000256" key="7">
    <source>
        <dbReference type="ARBA" id="ARBA00022605"/>
    </source>
</evidence>
<keyword evidence="20" id="KW-1185">Reference proteome</keyword>
<evidence type="ECO:0000256" key="12">
    <source>
        <dbReference type="ARBA" id="ARBA00022840"/>
    </source>
</evidence>
<reference evidence="19 20" key="1">
    <citation type="journal article" date="2013" name="PLoS ONE">
        <title>Enrichment and Genome Sequence of the Group I.1a Ammonia-Oxidizing Archaeon ?Ca. Nitrosotenuis uzonensis? Representing a Clade Globally.</title>
        <authorList>
            <person name="Lebedeva E.V."/>
            <person name="Hatzenpichler R."/>
            <person name="Pelletier E."/>
            <person name="Schuster N."/>
            <person name="Hauzmayer S."/>
            <person name="Bulaev A."/>
            <person name="Grigor'eva N.V."/>
            <person name="Galushko A."/>
            <person name="Schmid M."/>
            <person name="Palatinszky M."/>
            <person name="Le Paslier D."/>
            <person name="Daims H."/>
            <person name="Wagner M."/>
        </authorList>
    </citation>
    <scope>NUCLEOTIDE SEQUENCE [LARGE SCALE GENOMIC DNA]</scope>
    <source>
        <strain evidence="19 20">N4</strain>
    </source>
</reference>
<dbReference type="EC" id="2.4.2.17" evidence="4 16"/>
<dbReference type="GO" id="GO:0000287">
    <property type="term" value="F:magnesium ion binding"/>
    <property type="evidence" value="ECO:0007669"/>
    <property type="project" value="InterPro"/>
</dbReference>
<evidence type="ECO:0000256" key="5">
    <source>
        <dbReference type="ARBA" id="ARBA00020998"/>
    </source>
</evidence>
<evidence type="ECO:0000256" key="8">
    <source>
        <dbReference type="ARBA" id="ARBA00022676"/>
    </source>
</evidence>
<dbReference type="InterPro" id="IPR013820">
    <property type="entry name" value="ATP_PRibTrfase_cat"/>
</dbReference>
<protein>
    <recommendedName>
        <fullName evidence="5 16">ATP phosphoribosyltransferase</fullName>
        <ecNumber evidence="4 16">2.4.2.17</ecNumber>
    </recommendedName>
</protein>
<gene>
    <name evidence="19" type="ORF">NITUZ_40490</name>
</gene>
<dbReference type="GO" id="GO:0005737">
    <property type="term" value="C:cytoplasm"/>
    <property type="evidence" value="ECO:0007669"/>
    <property type="project" value="UniProtKB-SubCell"/>
</dbReference>
<dbReference type="Proteomes" id="UP000018159">
    <property type="component" value="Unassembled WGS sequence"/>
</dbReference>
<keyword evidence="7" id="KW-0028">Amino-acid biosynthesis</keyword>
<dbReference type="EMBL" id="CBTY010000009">
    <property type="protein sequence ID" value="CDI06324.1"/>
    <property type="molecule type" value="Genomic_DNA"/>
</dbReference>
<evidence type="ECO:0000256" key="10">
    <source>
        <dbReference type="ARBA" id="ARBA00022723"/>
    </source>
</evidence>
<organism evidence="19 20">
    <name type="scientific">Candidatus Nitrosotenuis uzonensis</name>
    <dbReference type="NCBI Taxonomy" id="1407055"/>
    <lineage>
        <taxon>Archaea</taxon>
        <taxon>Nitrososphaerota</taxon>
        <taxon>Candidatus Nitrosotenuis</taxon>
    </lineage>
</organism>
<dbReference type="AlphaFoldDB" id="V6AUW3"/>
<evidence type="ECO:0000313" key="19">
    <source>
        <dbReference type="EMBL" id="CDI06324.1"/>
    </source>
</evidence>
<dbReference type="PANTHER" id="PTHR21403:SF10">
    <property type="entry name" value="ATP PHOSPHORIBOSYLTRANSFERASE"/>
    <property type="match status" value="1"/>
</dbReference>
<feature type="domain" description="Histidine biosynthesis HisG C-terminal" evidence="18">
    <location>
        <begin position="274"/>
        <end position="338"/>
    </location>
</feature>
<evidence type="ECO:0000259" key="18">
    <source>
        <dbReference type="Pfam" id="PF08029"/>
    </source>
</evidence>
<evidence type="ECO:0000256" key="1">
    <source>
        <dbReference type="ARBA" id="ARBA00000915"/>
    </source>
</evidence>
<evidence type="ECO:0000256" key="3">
    <source>
        <dbReference type="ARBA" id="ARBA00004667"/>
    </source>
</evidence>
<keyword evidence="12" id="KW-0067">ATP-binding</keyword>
<dbReference type="GO" id="GO:0005524">
    <property type="term" value="F:ATP binding"/>
    <property type="evidence" value="ECO:0007669"/>
    <property type="project" value="UniProtKB-KW"/>
</dbReference>
<evidence type="ECO:0000313" key="20">
    <source>
        <dbReference type="Proteomes" id="UP000018159"/>
    </source>
</evidence>
<keyword evidence="11" id="KW-0547">Nucleotide-binding</keyword>
<evidence type="ECO:0000256" key="11">
    <source>
        <dbReference type="ARBA" id="ARBA00022741"/>
    </source>
</evidence>
<evidence type="ECO:0000256" key="15">
    <source>
        <dbReference type="ARBA" id="ARBA00024861"/>
    </source>
</evidence>
<evidence type="ECO:0000256" key="16">
    <source>
        <dbReference type="NCBIfam" id="TIGR00070"/>
    </source>
</evidence>
<dbReference type="InterPro" id="IPR015867">
    <property type="entry name" value="N-reg_PII/ATP_PRibTrfase_C"/>
</dbReference>
<keyword evidence="6" id="KW-0963">Cytoplasm</keyword>
<dbReference type="Gene3D" id="3.40.190.10">
    <property type="entry name" value="Periplasmic binding protein-like II"/>
    <property type="match status" value="2"/>
</dbReference>
<evidence type="ECO:0000256" key="2">
    <source>
        <dbReference type="ARBA" id="ARBA00004496"/>
    </source>
</evidence>
<keyword evidence="10" id="KW-0479">Metal-binding</keyword>
<dbReference type="UniPathway" id="UPA00031">
    <property type="reaction ID" value="UER00006"/>
</dbReference>
<keyword evidence="14" id="KW-0368">Histidine biosynthesis</keyword>
<dbReference type="CDD" id="cd13593">
    <property type="entry name" value="PBP2_HisGL3"/>
    <property type="match status" value="1"/>
</dbReference>
<dbReference type="GO" id="GO:0003879">
    <property type="term" value="F:ATP phosphoribosyltransferase activity"/>
    <property type="evidence" value="ECO:0007669"/>
    <property type="project" value="UniProtKB-UniRule"/>
</dbReference>
<dbReference type="STRING" id="1407055.NITUZ_40490"/>
<keyword evidence="8 19" id="KW-0328">Glycosyltransferase</keyword>
<keyword evidence="13" id="KW-0460">Magnesium</keyword>
<dbReference type="PANTHER" id="PTHR21403">
    <property type="entry name" value="ATP PHOSPHORIBOSYLTRANSFERASE ATP-PRTASE"/>
    <property type="match status" value="1"/>
</dbReference>
<dbReference type="Pfam" id="PF01634">
    <property type="entry name" value="HisG"/>
    <property type="match status" value="1"/>
</dbReference>
<evidence type="ECO:0000259" key="17">
    <source>
        <dbReference type="Pfam" id="PF01634"/>
    </source>
</evidence>
<comment type="pathway">
    <text evidence="3">Amino-acid biosynthesis; L-histidine biosynthesis; L-histidine from 5-phospho-alpha-D-ribose 1-diphosphate: step 1/9.</text>
</comment>
<evidence type="ECO:0000256" key="9">
    <source>
        <dbReference type="ARBA" id="ARBA00022679"/>
    </source>
</evidence>
<comment type="subcellular location">
    <subcellularLocation>
        <location evidence="2">Cytoplasm</location>
    </subcellularLocation>
</comment>
<evidence type="ECO:0000256" key="6">
    <source>
        <dbReference type="ARBA" id="ARBA00022490"/>
    </source>
</evidence>
<evidence type="ECO:0000256" key="4">
    <source>
        <dbReference type="ARBA" id="ARBA00011946"/>
    </source>
</evidence>
<dbReference type="InterPro" id="IPR013115">
    <property type="entry name" value="HisG_C"/>
</dbReference>